<proteinExistence type="predicted"/>
<feature type="compositionally biased region" description="Polar residues" evidence="1">
    <location>
        <begin position="292"/>
        <end position="324"/>
    </location>
</feature>
<dbReference type="EMBL" id="MU001635">
    <property type="protein sequence ID" value="KAF2483038.1"/>
    <property type="molecule type" value="Genomic_DNA"/>
</dbReference>
<evidence type="ECO:0000313" key="3">
    <source>
        <dbReference type="Proteomes" id="UP000799767"/>
    </source>
</evidence>
<keyword evidence="3" id="KW-1185">Reference proteome</keyword>
<dbReference type="AlphaFoldDB" id="A0A6A6PSG1"/>
<name>A0A6A6PSG1_9PEZI</name>
<feature type="region of interest" description="Disordered" evidence="1">
    <location>
        <begin position="273"/>
        <end position="352"/>
    </location>
</feature>
<dbReference type="OrthoDB" id="5374569at2759"/>
<accession>A0A6A6PSG1</accession>
<protein>
    <submittedName>
        <fullName evidence="2">Uncharacterized protein</fullName>
    </submittedName>
</protein>
<gene>
    <name evidence="2" type="ORF">BDY17DRAFT_323803</name>
</gene>
<evidence type="ECO:0000256" key="1">
    <source>
        <dbReference type="SAM" id="MobiDB-lite"/>
    </source>
</evidence>
<dbReference type="GeneID" id="54478085"/>
<feature type="compositionally biased region" description="Basic and acidic residues" evidence="1">
    <location>
        <begin position="12"/>
        <end position="21"/>
    </location>
</feature>
<feature type="region of interest" description="Disordered" evidence="1">
    <location>
        <begin position="1"/>
        <end position="78"/>
    </location>
</feature>
<dbReference type="Proteomes" id="UP000799767">
    <property type="component" value="Unassembled WGS sequence"/>
</dbReference>
<organism evidence="2 3">
    <name type="scientific">Neohortaea acidophila</name>
    <dbReference type="NCBI Taxonomy" id="245834"/>
    <lineage>
        <taxon>Eukaryota</taxon>
        <taxon>Fungi</taxon>
        <taxon>Dikarya</taxon>
        <taxon>Ascomycota</taxon>
        <taxon>Pezizomycotina</taxon>
        <taxon>Dothideomycetes</taxon>
        <taxon>Dothideomycetidae</taxon>
        <taxon>Mycosphaerellales</taxon>
        <taxon>Teratosphaeriaceae</taxon>
        <taxon>Neohortaea</taxon>
    </lineage>
</organism>
<dbReference type="RefSeq" id="XP_033589608.1">
    <property type="nucleotide sequence ID" value="XM_033737083.1"/>
</dbReference>
<feature type="compositionally biased region" description="Basic and acidic residues" evidence="1">
    <location>
        <begin position="327"/>
        <end position="349"/>
    </location>
</feature>
<reference evidence="2" key="1">
    <citation type="journal article" date="2020" name="Stud. Mycol.">
        <title>101 Dothideomycetes genomes: a test case for predicting lifestyles and emergence of pathogens.</title>
        <authorList>
            <person name="Haridas S."/>
            <person name="Albert R."/>
            <person name="Binder M."/>
            <person name="Bloem J."/>
            <person name="Labutti K."/>
            <person name="Salamov A."/>
            <person name="Andreopoulos B."/>
            <person name="Baker S."/>
            <person name="Barry K."/>
            <person name="Bills G."/>
            <person name="Bluhm B."/>
            <person name="Cannon C."/>
            <person name="Castanera R."/>
            <person name="Culley D."/>
            <person name="Daum C."/>
            <person name="Ezra D."/>
            <person name="Gonzalez J."/>
            <person name="Henrissat B."/>
            <person name="Kuo A."/>
            <person name="Liang C."/>
            <person name="Lipzen A."/>
            <person name="Lutzoni F."/>
            <person name="Magnuson J."/>
            <person name="Mondo S."/>
            <person name="Nolan M."/>
            <person name="Ohm R."/>
            <person name="Pangilinan J."/>
            <person name="Park H.-J."/>
            <person name="Ramirez L."/>
            <person name="Alfaro M."/>
            <person name="Sun H."/>
            <person name="Tritt A."/>
            <person name="Yoshinaga Y."/>
            <person name="Zwiers L.-H."/>
            <person name="Turgeon B."/>
            <person name="Goodwin S."/>
            <person name="Spatafora J."/>
            <person name="Crous P."/>
            <person name="Grigoriev I."/>
        </authorList>
    </citation>
    <scope>NUCLEOTIDE SEQUENCE</scope>
    <source>
        <strain evidence="2">CBS 113389</strain>
    </source>
</reference>
<evidence type="ECO:0000313" key="2">
    <source>
        <dbReference type="EMBL" id="KAF2483038.1"/>
    </source>
</evidence>
<sequence length="356" mass="39548">MPRNLPWQTEAADEKTKEKKVSTSTRASAEHNESSSEDLVDADLNPIRPPARGPPRSKRRAHRTPSTSPPPAPPDVEYMREGFHADDIYMMVEDEFFSTAKIFTQHLHHAEYVRYKRLAASRGAETLENMARPTDGRTQQSDSLKLQIEARGKADKLRQAIRLATKELNGAGSGEEDDYMNDPQLAGLMTGENVSRDLSGVSTLKANTRAAAGLLQSPRNVERTRDVIADRSAIKAAPKFAPANGRVGGLIKEEEESTADEDDLDALQKDARRANVKVESIPSRTKHLGEPPSNNTAPRSNATHASGTVKTQEPSSTFRDTQTFDFLAKRRAEREKKKREEERQAKRAIDVPTFII</sequence>